<dbReference type="InterPro" id="IPR008628">
    <property type="entry name" value="GPP34-like"/>
</dbReference>
<dbReference type="GO" id="GO:0005737">
    <property type="term" value="C:cytoplasm"/>
    <property type="evidence" value="ECO:0007669"/>
    <property type="project" value="UniProtKB-ARBA"/>
</dbReference>
<evidence type="ECO:0000256" key="1">
    <source>
        <dbReference type="ARBA" id="ARBA00004255"/>
    </source>
</evidence>
<evidence type="ECO:0000256" key="3">
    <source>
        <dbReference type="ARBA" id="ARBA00023121"/>
    </source>
</evidence>
<keyword evidence="4" id="KW-0472">Membrane</keyword>
<sequence length="203" mass="21979">MTTAQDLTLVALDVPHEQRAEPGGLSLALAGAEAIDLLTSGALSLDGDRMVPGTQRPMGETLLDRAAAALDRREPYETVENWLWRRGPGLAAAYLAELERSGAIARPRPKRHGFWRGTAGEERAASPARRAAEARAASCEPVLVGLLAAARCQDTSSWDRQDDRDDDAVVTVLAAVGEAVTQLEAERLRRAVEQDAFDNIWRV</sequence>
<dbReference type="GO" id="GO:0070273">
    <property type="term" value="F:phosphatidylinositol-4-phosphate binding"/>
    <property type="evidence" value="ECO:0007669"/>
    <property type="project" value="InterPro"/>
</dbReference>
<evidence type="ECO:0000313" key="5">
    <source>
        <dbReference type="EMBL" id="XCJ68695.1"/>
    </source>
</evidence>
<name>A0AAU8IK28_9ACTN</name>
<dbReference type="AlphaFoldDB" id="A0AAU8IK28"/>
<organism evidence="5">
    <name type="scientific">Streptomyces tabacisoli</name>
    <dbReference type="NCBI Taxonomy" id="3156398"/>
    <lineage>
        <taxon>Bacteria</taxon>
        <taxon>Bacillati</taxon>
        <taxon>Actinomycetota</taxon>
        <taxon>Actinomycetes</taxon>
        <taxon>Kitasatosporales</taxon>
        <taxon>Streptomycetaceae</taxon>
        <taxon>Streptomyces</taxon>
    </lineage>
</organism>
<evidence type="ECO:0000256" key="4">
    <source>
        <dbReference type="ARBA" id="ARBA00023136"/>
    </source>
</evidence>
<dbReference type="RefSeq" id="WP_353940380.1">
    <property type="nucleotide sequence ID" value="NZ_CP159534.1"/>
</dbReference>
<dbReference type="GO" id="GO:0012505">
    <property type="term" value="C:endomembrane system"/>
    <property type="evidence" value="ECO:0007669"/>
    <property type="project" value="UniProtKB-ARBA"/>
</dbReference>
<comment type="subcellular location">
    <subcellularLocation>
        <location evidence="1">Golgi apparatus membrane</location>
        <topology evidence="1">Peripheral membrane protein</topology>
        <orientation evidence="1">Cytoplasmic side</orientation>
    </subcellularLocation>
</comment>
<dbReference type="Pfam" id="PF05719">
    <property type="entry name" value="GPP34"/>
    <property type="match status" value="1"/>
</dbReference>
<evidence type="ECO:0000256" key="2">
    <source>
        <dbReference type="ARBA" id="ARBA00023034"/>
    </source>
</evidence>
<reference evidence="5" key="1">
    <citation type="submission" date="2024-06" db="EMBL/GenBank/DDBJ databases">
        <title>Streptomyces sp. strain HUAS MG91 genome sequences.</title>
        <authorList>
            <person name="Mo P."/>
        </authorList>
    </citation>
    <scope>NUCLEOTIDE SEQUENCE</scope>
    <source>
        <strain evidence="5">HUAS MG91</strain>
    </source>
</reference>
<gene>
    <name evidence="5" type="ORF">ABII15_01430</name>
</gene>
<keyword evidence="2" id="KW-0333">Golgi apparatus</keyword>
<keyword evidence="3" id="KW-0446">Lipid-binding</keyword>
<dbReference type="Gene3D" id="1.10.3630.10">
    <property type="entry name" value="yeast vps74-n-term truncation variant domain like"/>
    <property type="match status" value="1"/>
</dbReference>
<protein>
    <submittedName>
        <fullName evidence="5">GPP34 family phosphoprotein</fullName>
    </submittedName>
</protein>
<dbReference type="KEGG" id="stac:ABII15_01430"/>
<dbReference type="InterPro" id="IPR038261">
    <property type="entry name" value="GPP34-like_sf"/>
</dbReference>
<proteinExistence type="predicted"/>
<accession>A0AAU8IK28</accession>
<dbReference type="EMBL" id="CP159534">
    <property type="protein sequence ID" value="XCJ68695.1"/>
    <property type="molecule type" value="Genomic_DNA"/>
</dbReference>